<accession>A0A4R2P8Q8</accession>
<dbReference type="InParanoid" id="A0A4R2P8Q8"/>
<dbReference type="OrthoDB" id="1633386at2"/>
<organism evidence="4 5">
    <name type="scientific">Rhodothalassium salexigens DSM 2132</name>
    <dbReference type="NCBI Taxonomy" id="1188247"/>
    <lineage>
        <taxon>Bacteria</taxon>
        <taxon>Pseudomonadati</taxon>
        <taxon>Pseudomonadota</taxon>
        <taxon>Alphaproteobacteria</taxon>
        <taxon>Rhodothalassiales</taxon>
        <taxon>Rhodothalassiaceae</taxon>
        <taxon>Rhodothalassium</taxon>
    </lineage>
</organism>
<evidence type="ECO:0000259" key="2">
    <source>
        <dbReference type="Pfam" id="PF23844"/>
    </source>
</evidence>
<sequence>MSRLIAYPKPGATDTIRRFEPAYWHVDFSLPMMATVVTTGPDSLRVMATFRTNRDLMGLIWPTENGIDHGLYAWPRRKDYRGIELAFDWQATGIRAMDRLQSVTLTVETYQGPTHYVRLWNYATAGTPDACHIRMVLDETTRSGFHGDAHVPWHDVKRLFISLQPEQAGRGNCSLATDVPHGATSLTIHVGDAGPIRPGDRLYVLGLSHRQPFLTVTSDTTGPVQVVTVAEPVETGQGGIADPSAPGDPAFGTDTDSIDPGVGPPPLPIPAGAELFVETRAPEPIGDQEAVVEIAHLQVTGPNSTLPVERSPRTPHALRMTDGFDNAYPLTPERIVDQVHRLGYRGAYVLYMGISKFHALSWDEGEGRHIVDPTKPVLNAPSAHWIDDLFARLVAKGYTLIVSVSFEILHRFMPTAWMQRDHAGNPGLTGWQPPSSLVAPTVPDALAYLRAVFVDLLGRAKVAGSAIHFQIGEPWWWDGSFGSESPYIYDAVTMAAYEAATGSMVPAPKLTSLYDRPDARHLPYIQWCRDQLGAATDWLVAEIGAVYPDAVSYLLVFSPQLLRAEAPLLKQLNLPTAHWRYPAFDTLQIEEYDRTVEGDFAFSERTWRLAAAILGYPMDRIEYFAGFNLLAETSWAWLNIDRSIWEAFGRGPAAVYIWSREQVMRDGWLFDQQAWKLYPGLTHLATCWRIDRTDGVSLGFTAHDQALVVDGVRYRPANAFTASQLAADTEMAPADAEMLGAIDADEITAADLLGGVYDHAEVELFLVDWSDPSLPKTIVRRGTIGTITQSDASFTAELRGLAQRIQQPVIDSYAPECRVDLFSTECGVDRRGFERHATVAAVTDGSLGAVPDNRVFFIEGLDEPDGWFDYGELLWLTGANAGRRTEVRLWTAPRVEADGTTTAGRIELWEPAGRDIAAGDQLRLWAGCDKRLETCKTRFANVINFRGEPHVPGTDAVLRYPDPR</sequence>
<dbReference type="EMBL" id="SLXO01000014">
    <property type="protein sequence ID" value="TCP30431.1"/>
    <property type="molecule type" value="Genomic_DNA"/>
</dbReference>
<feature type="domain" description="Bacteriophage phiJL001 Gp84 C-terminal" evidence="1">
    <location>
        <begin position="866"/>
        <end position="955"/>
    </location>
</feature>
<dbReference type="Pfam" id="PF23844">
    <property type="entry name" value="NCTSP_N"/>
    <property type="match status" value="1"/>
</dbReference>
<protein>
    <submittedName>
        <fullName evidence="4">Putative phage protein (TIGR02218 family)</fullName>
    </submittedName>
</protein>
<dbReference type="InterPro" id="IPR057122">
    <property type="entry name" value="TIM-barrel_NCTSP"/>
</dbReference>
<comment type="caution">
    <text evidence="4">The sequence shown here is derived from an EMBL/GenBank/DDBJ whole genome shotgun (WGS) entry which is preliminary data.</text>
</comment>
<dbReference type="InterPro" id="IPR018964">
    <property type="entry name" value="Phage_phiJL001_Gp84_C"/>
</dbReference>
<proteinExistence type="predicted"/>
<dbReference type="Proteomes" id="UP000295399">
    <property type="component" value="Unassembled WGS sequence"/>
</dbReference>
<evidence type="ECO:0000313" key="5">
    <source>
        <dbReference type="Proteomes" id="UP000295399"/>
    </source>
</evidence>
<dbReference type="NCBIfam" id="TIGR02218">
    <property type="entry name" value="phg_TIGR02218"/>
    <property type="match status" value="1"/>
</dbReference>
<dbReference type="Pfam" id="PF09356">
    <property type="entry name" value="Phage_BR0599"/>
    <property type="match status" value="1"/>
</dbReference>
<dbReference type="RefSeq" id="WP_132709476.1">
    <property type="nucleotide sequence ID" value="NZ_JACIGF010000014.1"/>
</dbReference>
<keyword evidence="5" id="KW-1185">Reference proteome</keyword>
<reference evidence="4 5" key="1">
    <citation type="submission" date="2019-03" db="EMBL/GenBank/DDBJ databases">
        <title>Genomic Encyclopedia of Type Strains, Phase IV (KMG-IV): sequencing the most valuable type-strain genomes for metagenomic binning, comparative biology and taxonomic classification.</title>
        <authorList>
            <person name="Goeker M."/>
        </authorList>
    </citation>
    <scope>NUCLEOTIDE SEQUENCE [LARGE SCALE GENOMIC DNA]</scope>
    <source>
        <strain evidence="4 5">DSM 2132</strain>
    </source>
</reference>
<dbReference type="AlphaFoldDB" id="A0A4R2P8Q8"/>
<dbReference type="Pfam" id="PF23845">
    <property type="entry name" value="TIM-barrel_NCTSP"/>
    <property type="match status" value="1"/>
</dbReference>
<dbReference type="InterPro" id="IPR057102">
    <property type="entry name" value="NCTSP_N"/>
</dbReference>
<dbReference type="InterPro" id="IPR011928">
    <property type="entry name" value="Phage_phiJL001_Gp84"/>
</dbReference>
<name>A0A4R2P8Q8_RHOSA</name>
<dbReference type="Pfam" id="PF09931">
    <property type="entry name" value="Phage_phiJL001_Gp84_N"/>
    <property type="match status" value="1"/>
</dbReference>
<gene>
    <name evidence="4" type="ORF">EV659_11420</name>
</gene>
<evidence type="ECO:0000259" key="1">
    <source>
        <dbReference type="Pfam" id="PF09356"/>
    </source>
</evidence>
<evidence type="ECO:0000259" key="3">
    <source>
        <dbReference type="Pfam" id="PF23845"/>
    </source>
</evidence>
<evidence type="ECO:0000313" key="4">
    <source>
        <dbReference type="EMBL" id="TCP30431.1"/>
    </source>
</evidence>
<feature type="domain" description="Non-contractile tail sheath N-terminal" evidence="2">
    <location>
        <begin position="16"/>
        <end position="169"/>
    </location>
</feature>
<feature type="domain" description="Non-contractile tail sheath TIM barrel" evidence="3">
    <location>
        <begin position="315"/>
        <end position="668"/>
    </location>
</feature>